<organism evidence="3 4">
    <name type="scientific">Flavobacterium covae</name>
    <dbReference type="NCBI Taxonomy" id="2906076"/>
    <lineage>
        <taxon>Bacteria</taxon>
        <taxon>Pseudomonadati</taxon>
        <taxon>Bacteroidota</taxon>
        <taxon>Flavobacteriia</taxon>
        <taxon>Flavobacteriales</taxon>
        <taxon>Flavobacteriaceae</taxon>
        <taxon>Flavobacterium</taxon>
    </lineage>
</organism>
<evidence type="ECO:0000256" key="1">
    <source>
        <dbReference type="SAM" id="MobiDB-lite"/>
    </source>
</evidence>
<dbReference type="RefSeq" id="WP_103681682.1">
    <property type="nucleotide sequence ID" value="NZ_JAZHOJ010000042.1"/>
</dbReference>
<sequence>MIHYPLDSLRIQRLGRVNLGNVWKTTSYLCVTNSHAGSGKGFHFIPEIGEEVLVGFESGNAEKPFVLGTHYNGSETSGYHTSGNDVKAIKTRSGIETLANDAEGSWKQSTPDGNYLQFDGQGNATLNIPKNFNIMVGNDVTITIGGNLYKLVALNENDTISGTSTESIGGLKNTYIGMDMMTHVTGKLVEVIQGDVHTESKKERNEVAAGKAISKSEQNTELHSDAGLRKNAAEKTNTH</sequence>
<evidence type="ECO:0000313" key="4">
    <source>
        <dbReference type="Proteomes" id="UP001621713"/>
    </source>
</evidence>
<feature type="region of interest" description="Disordered" evidence="1">
    <location>
        <begin position="200"/>
        <end position="239"/>
    </location>
</feature>
<feature type="compositionally biased region" description="Basic and acidic residues" evidence="1">
    <location>
        <begin position="218"/>
        <end position="239"/>
    </location>
</feature>
<proteinExistence type="predicted"/>
<dbReference type="InterPro" id="IPR037026">
    <property type="entry name" value="Vgr_OB-fold_dom_sf"/>
</dbReference>
<comment type="caution">
    <text evidence="3">The sequence shown here is derived from an EMBL/GenBank/DDBJ whole genome shotgun (WGS) entry which is preliminary data.</text>
</comment>
<dbReference type="EMBL" id="JAZHOJ010000042">
    <property type="protein sequence ID" value="MFK7004769.1"/>
    <property type="molecule type" value="Genomic_DNA"/>
</dbReference>
<evidence type="ECO:0000313" key="3">
    <source>
        <dbReference type="EMBL" id="MFK7004769.1"/>
    </source>
</evidence>
<keyword evidence="4" id="KW-1185">Reference proteome</keyword>
<gene>
    <name evidence="3" type="ORF">V3467_13065</name>
</gene>
<dbReference type="Pfam" id="PF04717">
    <property type="entry name" value="Phage_base_V"/>
    <property type="match status" value="1"/>
</dbReference>
<protein>
    <submittedName>
        <fullName evidence="3">Phage baseplate assembly protein V</fullName>
    </submittedName>
</protein>
<dbReference type="SUPFAM" id="SSF69349">
    <property type="entry name" value="Phage fibre proteins"/>
    <property type="match status" value="1"/>
</dbReference>
<reference evidence="3 4" key="1">
    <citation type="submission" date="2024-02" db="EMBL/GenBank/DDBJ databases">
        <title>Comparative Genomic Analysis of Flavobacterium Species Causing Columnaris Disease of Freshwater Fish in Thailand: Insights into Virulence and Resistance Mechanisms.</title>
        <authorList>
            <person name="Nguyen D."/>
            <person name="Chokmangmeepisarn P."/>
            <person name="Khianchaikhan K."/>
            <person name="Morishita M."/>
            <person name="Bunnoy A."/>
            <person name="Rodkhum C."/>
        </authorList>
    </citation>
    <scope>NUCLEOTIDE SEQUENCE [LARGE SCALE GENOMIC DNA]</scope>
    <source>
        <strain evidence="3 4">PCBSB2203</strain>
    </source>
</reference>
<evidence type="ECO:0000259" key="2">
    <source>
        <dbReference type="Pfam" id="PF04717"/>
    </source>
</evidence>
<feature type="domain" description="Gp5/Type VI secretion system Vgr protein OB-fold" evidence="2">
    <location>
        <begin position="12"/>
        <end position="71"/>
    </location>
</feature>
<accession>A0ABW8PJJ5</accession>
<dbReference type="Gene3D" id="2.40.50.230">
    <property type="entry name" value="Gp5 N-terminal domain"/>
    <property type="match status" value="1"/>
</dbReference>
<dbReference type="InterPro" id="IPR006531">
    <property type="entry name" value="Gp5/Vgr_OB"/>
</dbReference>
<dbReference type="Proteomes" id="UP001621713">
    <property type="component" value="Unassembled WGS sequence"/>
</dbReference>
<name>A0ABW8PJJ5_9FLAO</name>
<dbReference type="SUPFAM" id="SSF69255">
    <property type="entry name" value="gp5 N-terminal domain-like"/>
    <property type="match status" value="1"/>
</dbReference>